<feature type="transmembrane region" description="Helical" evidence="1">
    <location>
        <begin position="52"/>
        <end position="73"/>
    </location>
</feature>
<dbReference type="eggNOG" id="COG4200">
    <property type="taxonomic scope" value="Bacteria"/>
</dbReference>
<dbReference type="AlphaFoldDB" id="D0WIC9"/>
<feature type="transmembrane region" description="Helical" evidence="1">
    <location>
        <begin position="135"/>
        <end position="157"/>
    </location>
</feature>
<feature type="transmembrane region" description="Helical" evidence="1">
    <location>
        <begin position="221"/>
        <end position="244"/>
    </location>
</feature>
<dbReference type="HOGENOM" id="CLU_086622_0_0_11"/>
<evidence type="ECO:0000313" key="2">
    <source>
        <dbReference type="EMBL" id="EEZ60796.1"/>
    </source>
</evidence>
<evidence type="ECO:0000313" key="3">
    <source>
        <dbReference type="Proteomes" id="UP000006001"/>
    </source>
</evidence>
<reference evidence="2" key="1">
    <citation type="submission" date="2009-10" db="EMBL/GenBank/DDBJ databases">
        <authorList>
            <person name="Weinstock G."/>
            <person name="Sodergren E."/>
            <person name="Clifton S."/>
            <person name="Fulton L."/>
            <person name="Fulton B."/>
            <person name="Courtney L."/>
            <person name="Fronick C."/>
            <person name="Harrison M."/>
            <person name="Strong C."/>
            <person name="Farmer C."/>
            <person name="Delahaunty K."/>
            <person name="Markovic C."/>
            <person name="Hall O."/>
            <person name="Minx P."/>
            <person name="Tomlinson C."/>
            <person name="Mitreva M."/>
            <person name="Nelson J."/>
            <person name="Hou S."/>
            <person name="Wollam A."/>
            <person name="Pepin K.H."/>
            <person name="Johnson M."/>
            <person name="Bhonagiri V."/>
            <person name="Nash W.E."/>
            <person name="Warren W."/>
            <person name="Chinwalla A."/>
            <person name="Mardis E.R."/>
            <person name="Wilson R.K."/>
        </authorList>
    </citation>
    <scope>NUCLEOTIDE SEQUENCE [LARGE SCALE GENOMIC DNA]</scope>
    <source>
        <strain evidence="2">ATCC 700122</strain>
    </source>
</reference>
<accession>D0WIC9</accession>
<organism evidence="2 3">
    <name type="scientific">Slackia exigua (strain ATCC 700122 / DSM 15923 / CIP 105133 / JCM 11022 / KCTC 5966 / S-7)</name>
    <dbReference type="NCBI Taxonomy" id="649764"/>
    <lineage>
        <taxon>Bacteria</taxon>
        <taxon>Bacillati</taxon>
        <taxon>Actinomycetota</taxon>
        <taxon>Coriobacteriia</taxon>
        <taxon>Eggerthellales</taxon>
        <taxon>Eggerthellaceae</taxon>
        <taxon>Slackia</taxon>
    </lineage>
</organism>
<dbReference type="Proteomes" id="UP000006001">
    <property type="component" value="Unassembled WGS sequence"/>
</dbReference>
<keyword evidence="1" id="KW-0812">Transmembrane</keyword>
<dbReference type="STRING" id="649764.HMPREF0762_01604"/>
<dbReference type="Pfam" id="PF12730">
    <property type="entry name" value="ABC2_membrane_4"/>
    <property type="match status" value="1"/>
</dbReference>
<dbReference type="GeneID" id="85008285"/>
<feature type="transmembrane region" description="Helical" evidence="1">
    <location>
        <begin position="94"/>
        <end position="123"/>
    </location>
</feature>
<proteinExistence type="predicted"/>
<dbReference type="RefSeq" id="WP_006362865.1">
    <property type="nucleotide sequence ID" value="NZ_GG700631.1"/>
</dbReference>
<gene>
    <name evidence="2" type="ORF">HMPREF0762_01604</name>
</gene>
<keyword evidence="3" id="KW-1185">Reference proteome</keyword>
<comment type="caution">
    <text evidence="2">The sequence shown here is derived from an EMBL/GenBank/DDBJ whole genome shotgun (WGS) entry which is preliminary data.</text>
</comment>
<protein>
    <submittedName>
        <fullName evidence="2">Uncharacterized protein</fullName>
    </submittedName>
</protein>
<keyword evidence="1" id="KW-0472">Membrane</keyword>
<name>D0WIC9_SLAES</name>
<dbReference type="EMBL" id="ACUX02000016">
    <property type="protein sequence ID" value="EEZ60796.1"/>
    <property type="molecule type" value="Genomic_DNA"/>
</dbReference>
<evidence type="ECO:0000256" key="1">
    <source>
        <dbReference type="SAM" id="Phobius"/>
    </source>
</evidence>
<dbReference type="OrthoDB" id="3190532at2"/>
<keyword evidence="1" id="KW-1133">Transmembrane helix</keyword>
<sequence length="248" mass="26619">MTALRLEFAKLRRKHIWLIAFACMAAALLWVGSTAAHDGIGAENGARSAFFGAPFVNAMILTVLATVVTSRVCDVDHEARAWNQLLCHERASQAYLAKFACIAIVLFAAAALETAGIGALVHAFAFPDIPGASEFAALFVAQYVPALGVAALTEFIALKWENQFITLSVGLLLALAGLFGLYLPAPFPLLIPSGYFGTLSTVAMDWNRDAEVLTFYFIPFAWHYLGILAGMTAATLAGATAWFARKDL</sequence>
<feature type="transmembrane region" description="Helical" evidence="1">
    <location>
        <begin position="164"/>
        <end position="183"/>
    </location>
</feature>